<dbReference type="GeneID" id="29558022"/>
<gene>
    <name evidence="4" type="ORF">AA14337_1022</name>
</gene>
<evidence type="ECO:0000313" key="4">
    <source>
        <dbReference type="EMBL" id="GBQ78071.1"/>
    </source>
</evidence>
<evidence type="ECO:0000313" key="5">
    <source>
        <dbReference type="Proteomes" id="UP001065047"/>
    </source>
</evidence>
<dbReference type="InterPro" id="IPR001173">
    <property type="entry name" value="Glyco_trans_2-like"/>
</dbReference>
<protein>
    <submittedName>
        <fullName evidence="4">Glycosyltransferase</fullName>
    </submittedName>
</protein>
<proteinExistence type="predicted"/>
<dbReference type="PANTHER" id="PTHR22916:SF3">
    <property type="entry name" value="UDP-GLCNAC:BETAGAL BETA-1,3-N-ACETYLGLUCOSAMINYLTRANSFERASE-LIKE PROTEIN 1"/>
    <property type="match status" value="1"/>
</dbReference>
<dbReference type="CDD" id="cd03801">
    <property type="entry name" value="GT4_PimA-like"/>
    <property type="match status" value="1"/>
</dbReference>
<dbReference type="Gene3D" id="3.90.550.10">
    <property type="entry name" value="Spore Coat Polysaccharide Biosynthesis Protein SpsA, Chain A"/>
    <property type="match status" value="1"/>
</dbReference>
<dbReference type="InterPro" id="IPR029044">
    <property type="entry name" value="Nucleotide-diphossugar_trans"/>
</dbReference>
<name>A0ABQ0PQC3_9PROT</name>
<dbReference type="Pfam" id="PF00535">
    <property type="entry name" value="Glycos_transf_2"/>
    <property type="match status" value="1"/>
</dbReference>
<dbReference type="CDD" id="cd00761">
    <property type="entry name" value="Glyco_tranf_GTA_type"/>
    <property type="match status" value="1"/>
</dbReference>
<sequence length="748" mass="84215">MKTLLLTFECPPDVTGGGLCTYVQEYINAKIERREPTVILTADFNVHDEVCTYFGCVKVIRFNPSTGESFKHMGHWAAMSYEFSNQVKKIITDGFKPDWLEVCDGFGLGYFTLQRKLCLEAPFTDLKVLVTAHTPVTMIDEWDKKNIYELPTYFTKYMEQFCFQAADKVISPSAFLKKKLLTEFLEKDVPIDVVPNPYENPSTSLAPKTETSDNTQVQVYDIPDYAIASRVCYWKGIEHALAGFDLYWANGGQSSLYVYGSDTHYFKNNKSLTETLSTKYSKWIEKGLLKFAGLKEHSEILFIKKHLKALFHPSLFENYPYSVIEHMAEGGLVAASLSGGQAELIRNGENGFLFDPHSPKSIQDAILTIDALDDMQSRSITDNAIQTIKDTCSYATVMTQKEQVLATAEQNAPGSAFPFTSGKELTHAEAKDGSALTVVIPHYNLGALLIEAIESIKFSSLQDIKILVVDDGSTDKESVIILKTLEARYTNLKVIYKKNSGVAETRNIGVQNATTDYIALLDADDLVCVPYYEAALKILNRYSNVGFVGAWNEDFNQHGRLRLWPTFNPEVPLQMIMNTTNCQGLVVRRDAYLAHGQHDPNLGMFLDDWESTISMVLNGVRGVMIPHPLFKYRIREDSIFRDKFRMFNINYNYIIDKHQTQLSGCYGEMIKFLNANGPNTQYHNPTIPSANNTHHTSAPAPAAQHEGGRLVQLVHKYYDSVNQPGPIRNIRMGLRKLGAGQLAAHFRK</sequence>
<dbReference type="Proteomes" id="UP001065047">
    <property type="component" value="Unassembled WGS sequence"/>
</dbReference>
<organism evidence="4 5">
    <name type="scientific">Acetobacter malorum DSM 14337</name>
    <dbReference type="NCBI Taxonomy" id="1307910"/>
    <lineage>
        <taxon>Bacteria</taxon>
        <taxon>Pseudomonadati</taxon>
        <taxon>Pseudomonadota</taxon>
        <taxon>Alphaproteobacteria</taxon>
        <taxon>Acetobacterales</taxon>
        <taxon>Acetobacteraceae</taxon>
        <taxon>Acetobacter</taxon>
    </lineage>
</organism>
<dbReference type="InterPro" id="IPR028098">
    <property type="entry name" value="Glyco_trans_4-like_N"/>
</dbReference>
<dbReference type="Pfam" id="PF13439">
    <property type="entry name" value="Glyco_transf_4"/>
    <property type="match status" value="1"/>
</dbReference>
<dbReference type="PANTHER" id="PTHR22916">
    <property type="entry name" value="GLYCOSYLTRANSFERASE"/>
    <property type="match status" value="1"/>
</dbReference>
<evidence type="ECO:0000259" key="2">
    <source>
        <dbReference type="Pfam" id="PF00535"/>
    </source>
</evidence>
<dbReference type="RefSeq" id="WP_061506491.1">
    <property type="nucleotide sequence ID" value="NZ_BAPF01000015.1"/>
</dbReference>
<comment type="caution">
    <text evidence="4">The sequence shown here is derived from an EMBL/GenBank/DDBJ whole genome shotgun (WGS) entry which is preliminary data.</text>
</comment>
<accession>A0ABQ0PQC3</accession>
<dbReference type="Gene3D" id="3.40.50.2000">
    <property type="entry name" value="Glycogen Phosphorylase B"/>
    <property type="match status" value="2"/>
</dbReference>
<dbReference type="InterPro" id="IPR001296">
    <property type="entry name" value="Glyco_trans_1"/>
</dbReference>
<dbReference type="SUPFAM" id="SSF53756">
    <property type="entry name" value="UDP-Glycosyltransferase/glycogen phosphorylase"/>
    <property type="match status" value="1"/>
</dbReference>
<evidence type="ECO:0000259" key="1">
    <source>
        <dbReference type="Pfam" id="PF00534"/>
    </source>
</evidence>
<dbReference type="Pfam" id="PF00534">
    <property type="entry name" value="Glycos_transf_1"/>
    <property type="match status" value="1"/>
</dbReference>
<keyword evidence="5" id="KW-1185">Reference proteome</keyword>
<dbReference type="SUPFAM" id="SSF53448">
    <property type="entry name" value="Nucleotide-diphospho-sugar transferases"/>
    <property type="match status" value="1"/>
</dbReference>
<feature type="domain" description="Glycosyltransferase 2-like" evidence="2">
    <location>
        <begin position="437"/>
        <end position="555"/>
    </location>
</feature>
<feature type="domain" description="Glycosyl transferase family 1" evidence="1">
    <location>
        <begin position="228"/>
        <end position="371"/>
    </location>
</feature>
<feature type="domain" description="Glycosyltransferase subfamily 4-like N-terminal" evidence="3">
    <location>
        <begin position="78"/>
        <end position="197"/>
    </location>
</feature>
<evidence type="ECO:0000259" key="3">
    <source>
        <dbReference type="Pfam" id="PF13439"/>
    </source>
</evidence>
<reference evidence="4" key="1">
    <citation type="submission" date="2013-04" db="EMBL/GenBank/DDBJ databases">
        <title>The genome sequencing project of 58 acetic acid bacteria.</title>
        <authorList>
            <person name="Okamoto-Kainuma A."/>
            <person name="Ishikawa M."/>
            <person name="Umino S."/>
            <person name="Koizumi Y."/>
            <person name="Shiwa Y."/>
            <person name="Yoshikawa H."/>
            <person name="Matsutani M."/>
            <person name="Matsushita K."/>
        </authorList>
    </citation>
    <scope>NUCLEOTIDE SEQUENCE</scope>
    <source>
        <strain evidence="4">DSM 14337</strain>
    </source>
</reference>
<dbReference type="EMBL" id="BAPF01000015">
    <property type="protein sequence ID" value="GBQ78071.1"/>
    <property type="molecule type" value="Genomic_DNA"/>
</dbReference>